<evidence type="ECO:0000313" key="1">
    <source>
        <dbReference type="EMBL" id="NMG20930.1"/>
    </source>
</evidence>
<protein>
    <recommendedName>
        <fullName evidence="3">Transposase</fullName>
    </recommendedName>
</protein>
<dbReference type="EMBL" id="QMEB01000124">
    <property type="protein sequence ID" value="NMG20930.1"/>
    <property type="molecule type" value="Genomic_DNA"/>
</dbReference>
<dbReference type="Proteomes" id="UP000718564">
    <property type="component" value="Unassembled WGS sequence"/>
</dbReference>
<reference evidence="1 2" key="1">
    <citation type="submission" date="2018-06" db="EMBL/GenBank/DDBJ databases">
        <title>Comparative genomics of Brasilonema spp. strains.</title>
        <authorList>
            <person name="Alvarenga D.O."/>
            <person name="Fiore M.F."/>
            <person name="Varani A.M."/>
        </authorList>
    </citation>
    <scope>NUCLEOTIDE SEQUENCE [LARGE SCALE GENOMIC DNA]</scope>
    <source>
        <strain evidence="1 2">SPC951</strain>
    </source>
</reference>
<organism evidence="1 2">
    <name type="scientific">Brasilonema bromeliae SPC951</name>
    <dbReference type="NCBI Taxonomy" id="385972"/>
    <lineage>
        <taxon>Bacteria</taxon>
        <taxon>Bacillati</taxon>
        <taxon>Cyanobacteriota</taxon>
        <taxon>Cyanophyceae</taxon>
        <taxon>Nostocales</taxon>
        <taxon>Scytonemataceae</taxon>
        <taxon>Brasilonema</taxon>
        <taxon>Bromeliae group (in: Brasilonema)</taxon>
    </lineage>
</organism>
<proteinExistence type="predicted"/>
<gene>
    <name evidence="1" type="ORF">DP116_16300</name>
</gene>
<evidence type="ECO:0008006" key="3">
    <source>
        <dbReference type="Google" id="ProtNLM"/>
    </source>
</evidence>
<evidence type="ECO:0000313" key="2">
    <source>
        <dbReference type="Proteomes" id="UP000718564"/>
    </source>
</evidence>
<name>A0ABX1PBN6_9CYAN</name>
<accession>A0ABX1PBN6</accession>
<dbReference type="RefSeq" id="WP_169156183.1">
    <property type="nucleotide sequence ID" value="NZ_CAWPJE010000116.1"/>
</dbReference>
<sequence length="96" mass="11098">MAISYSRKNYSLPARRILNLTNRQDAKDAKKIKKKIGNLARLMGVSSEMEGKTLKIIIVETDELEAKKERFFSLLDKHSFALPANYQFDREELHGK</sequence>
<keyword evidence="2" id="KW-1185">Reference proteome</keyword>
<comment type="caution">
    <text evidence="1">The sequence shown here is derived from an EMBL/GenBank/DDBJ whole genome shotgun (WGS) entry which is preliminary data.</text>
</comment>